<keyword evidence="1" id="KW-0472">Membrane</keyword>
<feature type="transmembrane region" description="Helical" evidence="1">
    <location>
        <begin position="60"/>
        <end position="78"/>
    </location>
</feature>
<dbReference type="RefSeq" id="WP_422919451.1">
    <property type="nucleotide sequence ID" value="NZ_JAMZEJ010000004.1"/>
</dbReference>
<gene>
    <name evidence="2" type="ORF">NFI88_07620</name>
</gene>
<accession>A0ABT1VWZ3</accession>
<protein>
    <recommendedName>
        <fullName evidence="4">Membrane protein 6-pyruvoyl-tetrahydropterin synthase-related domain-containing protein</fullName>
    </recommendedName>
</protein>
<keyword evidence="1" id="KW-0812">Transmembrane</keyword>
<evidence type="ECO:0008006" key="4">
    <source>
        <dbReference type="Google" id="ProtNLM"/>
    </source>
</evidence>
<keyword evidence="3" id="KW-1185">Reference proteome</keyword>
<keyword evidence="1" id="KW-1133">Transmembrane helix</keyword>
<evidence type="ECO:0000313" key="3">
    <source>
        <dbReference type="Proteomes" id="UP001524547"/>
    </source>
</evidence>
<dbReference type="EMBL" id="JAMZEJ010000004">
    <property type="protein sequence ID" value="MCQ8240710.1"/>
    <property type="molecule type" value="Genomic_DNA"/>
</dbReference>
<name>A0ABT1VWZ3_9PROT</name>
<feature type="transmembrane region" description="Helical" evidence="1">
    <location>
        <begin position="265"/>
        <end position="283"/>
    </location>
</feature>
<feature type="transmembrane region" description="Helical" evidence="1">
    <location>
        <begin position="484"/>
        <end position="504"/>
    </location>
</feature>
<evidence type="ECO:0000313" key="2">
    <source>
        <dbReference type="EMBL" id="MCQ8240710.1"/>
    </source>
</evidence>
<feature type="transmembrane region" description="Helical" evidence="1">
    <location>
        <begin position="84"/>
        <end position="104"/>
    </location>
</feature>
<organism evidence="2 3">
    <name type="scientific">Rhizosaccharibacter radicis</name>
    <dbReference type="NCBI Taxonomy" id="2782605"/>
    <lineage>
        <taxon>Bacteria</taxon>
        <taxon>Pseudomonadati</taxon>
        <taxon>Pseudomonadota</taxon>
        <taxon>Alphaproteobacteria</taxon>
        <taxon>Acetobacterales</taxon>
        <taxon>Acetobacteraceae</taxon>
        <taxon>Rhizosaccharibacter</taxon>
    </lineage>
</organism>
<feature type="transmembrane region" description="Helical" evidence="1">
    <location>
        <begin position="295"/>
        <end position="315"/>
    </location>
</feature>
<feature type="transmembrane region" description="Helical" evidence="1">
    <location>
        <begin position="205"/>
        <end position="225"/>
    </location>
</feature>
<comment type="caution">
    <text evidence="2">The sequence shown here is derived from an EMBL/GenBank/DDBJ whole genome shotgun (WGS) entry which is preliminary data.</text>
</comment>
<dbReference type="Proteomes" id="UP001524547">
    <property type="component" value="Unassembled WGS sequence"/>
</dbReference>
<feature type="transmembrane region" description="Helical" evidence="1">
    <location>
        <begin position="135"/>
        <end position="153"/>
    </location>
</feature>
<sequence>MIASGLLFCWPILRPLSWVGGDAPYHLDRLISTLAALHQGQLPPFFDFTNDKYFGNSWNLFYPPLSLFVLLAGFFLWGHDINHAIELLALSTVLLAGWTAWAAGRDLFADRNKRLCAAAFYALSPYMASNFYQRYALAEALALAFLPLLLAGLGRFESGVRSRLIGWSLALMLLSDLPACSVAIAALGLYLLLSPERGRLLRQLLVWDLPVVLGGCAFFLGPFLFEATRMPVFMTSAAAPDFPRLMQANSLSFENLFLLTPNADHFQLGLGLPAAILLFWFVGSVVRQGKAFPPLLLVASIFTIAILGLIPFGQVPRAWGRLLPMQFPWRSIGFIAAFVSLGCMPSLQIRPRTLAMLLLVSALSGLQIGMVALGGRLNYNRDYDPMKLKIDFFDYTPMGVKDHPMSGGQIGSTSCHTIHTEIGPNGFPFYDIGCDRPDEILLPAMAYAGIVVRGGSVVRVENGRFRVRLPAGASVIRLGYGRGFLLLIAASWTVTILFLSFAAFRAGRHWRTARRLAAVGHTGRFSELEREPAPGVPR</sequence>
<feature type="transmembrane region" description="Helical" evidence="1">
    <location>
        <begin position="354"/>
        <end position="375"/>
    </location>
</feature>
<evidence type="ECO:0000256" key="1">
    <source>
        <dbReference type="SAM" id="Phobius"/>
    </source>
</evidence>
<feature type="transmembrane region" description="Helical" evidence="1">
    <location>
        <begin position="165"/>
        <end position="193"/>
    </location>
</feature>
<reference evidence="2 3" key="1">
    <citation type="submission" date="2022-06" db="EMBL/GenBank/DDBJ databases">
        <title>Rhizosaccharibacter gen. nov. sp. nov. KSS12, endophytic bacteria isolated from sugarcane.</title>
        <authorList>
            <person name="Pitiwittayakul N."/>
        </authorList>
    </citation>
    <scope>NUCLEOTIDE SEQUENCE [LARGE SCALE GENOMIC DNA]</scope>
    <source>
        <strain evidence="2 3">KSS12</strain>
    </source>
</reference>
<feature type="transmembrane region" description="Helical" evidence="1">
    <location>
        <begin position="327"/>
        <end position="347"/>
    </location>
</feature>
<proteinExistence type="predicted"/>